<evidence type="ECO:0000313" key="7">
    <source>
        <dbReference type="EMBL" id="KON95066.1"/>
    </source>
</evidence>
<reference evidence="7 9" key="1">
    <citation type="submission" date="2015-07" db="EMBL/GenBank/DDBJ databases">
        <title>Fjat-14205 dsm 2895.</title>
        <authorList>
            <person name="Liu B."/>
            <person name="Wang J."/>
            <person name="Zhu Y."/>
            <person name="Liu G."/>
            <person name="Chen Q."/>
            <person name="Chen Z."/>
            <person name="Lan J."/>
            <person name="Che J."/>
            <person name="Ge C."/>
            <person name="Shi H."/>
            <person name="Pan Z."/>
            <person name="Liu X."/>
        </authorList>
    </citation>
    <scope>NUCLEOTIDE SEQUENCE [LARGE SCALE GENOMIC DNA]</scope>
    <source>
        <strain evidence="7 9">DSM 2895</strain>
    </source>
</reference>
<evidence type="ECO:0000313" key="9">
    <source>
        <dbReference type="Proteomes" id="UP000037269"/>
    </source>
</evidence>
<evidence type="ECO:0000313" key="8">
    <source>
        <dbReference type="EMBL" id="SDJ41756.1"/>
    </source>
</evidence>
<dbReference type="RefSeq" id="WP_043067302.1">
    <property type="nucleotide sequence ID" value="NZ_BJOA01000034.1"/>
</dbReference>
<feature type="transmembrane region" description="Helical" evidence="5">
    <location>
        <begin position="6"/>
        <end position="24"/>
    </location>
</feature>
<feature type="transmembrane region" description="Helical" evidence="5">
    <location>
        <begin position="212"/>
        <end position="233"/>
    </location>
</feature>
<keyword evidence="3 5" id="KW-1133">Transmembrane helix</keyword>
<dbReference type="InterPro" id="IPR002541">
    <property type="entry name" value="Cyt_c_assembly"/>
</dbReference>
<evidence type="ECO:0000256" key="3">
    <source>
        <dbReference type="ARBA" id="ARBA00022989"/>
    </source>
</evidence>
<dbReference type="EMBL" id="LGUG01000004">
    <property type="protein sequence ID" value="KON95066.1"/>
    <property type="molecule type" value="Genomic_DNA"/>
</dbReference>
<dbReference type="GO" id="GO:0005886">
    <property type="term" value="C:plasma membrane"/>
    <property type="evidence" value="ECO:0007669"/>
    <property type="project" value="TreeGrafter"/>
</dbReference>
<reference evidence="8 10" key="2">
    <citation type="submission" date="2016-10" db="EMBL/GenBank/DDBJ databases">
        <authorList>
            <person name="de Groot N.N."/>
        </authorList>
    </citation>
    <scope>NUCLEOTIDE SEQUENCE [LARGE SCALE GENOMIC DNA]</scope>
    <source>
        <strain evidence="8 10">DSM 2895</strain>
    </source>
</reference>
<keyword evidence="2 5" id="KW-0812">Transmembrane</keyword>
<dbReference type="STRING" id="47500.AF333_05795"/>
<dbReference type="EMBL" id="FNED01000017">
    <property type="protein sequence ID" value="SDJ41756.1"/>
    <property type="molecule type" value="Genomic_DNA"/>
</dbReference>
<dbReference type="Proteomes" id="UP000182836">
    <property type="component" value="Unassembled WGS sequence"/>
</dbReference>
<organism evidence="7 9">
    <name type="scientific">Aneurinibacillus migulanus</name>
    <name type="common">Bacillus migulanus</name>
    <dbReference type="NCBI Taxonomy" id="47500"/>
    <lineage>
        <taxon>Bacteria</taxon>
        <taxon>Bacillati</taxon>
        <taxon>Bacillota</taxon>
        <taxon>Bacilli</taxon>
        <taxon>Bacillales</taxon>
        <taxon>Paenibacillaceae</taxon>
        <taxon>Aneurinibacillus group</taxon>
        <taxon>Aneurinibacillus</taxon>
    </lineage>
</organism>
<dbReference type="Pfam" id="PF01578">
    <property type="entry name" value="Cytochrom_C_asm"/>
    <property type="match status" value="1"/>
</dbReference>
<dbReference type="Proteomes" id="UP000037269">
    <property type="component" value="Unassembled WGS sequence"/>
</dbReference>
<evidence type="ECO:0000256" key="1">
    <source>
        <dbReference type="ARBA" id="ARBA00004141"/>
    </source>
</evidence>
<dbReference type="GO" id="GO:0017004">
    <property type="term" value="P:cytochrome complex assembly"/>
    <property type="evidence" value="ECO:0007669"/>
    <property type="project" value="InterPro"/>
</dbReference>
<dbReference type="PANTHER" id="PTHR30071">
    <property type="entry name" value="HEME EXPORTER PROTEIN C"/>
    <property type="match status" value="1"/>
</dbReference>
<feature type="transmembrane region" description="Helical" evidence="5">
    <location>
        <begin position="185"/>
        <end position="206"/>
    </location>
</feature>
<comment type="subcellular location">
    <subcellularLocation>
        <location evidence="1">Membrane</location>
        <topology evidence="1">Multi-pass membrane protein</topology>
    </subcellularLocation>
</comment>
<protein>
    <submittedName>
        <fullName evidence="8">HemX protein</fullName>
    </submittedName>
</protein>
<name>A0A0D1WKJ2_ANEMI</name>
<dbReference type="GeneID" id="42304715"/>
<dbReference type="InterPro" id="IPR045062">
    <property type="entry name" value="Cyt_c_biogenesis_CcsA/CcmC"/>
</dbReference>
<dbReference type="PATRIC" id="fig|47500.12.peg.1333"/>
<dbReference type="OrthoDB" id="2417400at2"/>
<evidence type="ECO:0000256" key="4">
    <source>
        <dbReference type="ARBA" id="ARBA00023136"/>
    </source>
</evidence>
<feature type="transmembrane region" description="Helical" evidence="5">
    <location>
        <begin position="91"/>
        <end position="111"/>
    </location>
</feature>
<feature type="transmembrane region" description="Helical" evidence="5">
    <location>
        <begin position="36"/>
        <end position="55"/>
    </location>
</feature>
<evidence type="ECO:0000256" key="2">
    <source>
        <dbReference type="ARBA" id="ARBA00022692"/>
    </source>
</evidence>
<proteinExistence type="predicted"/>
<dbReference type="PANTHER" id="PTHR30071:SF15">
    <property type="entry name" value="PROTEIN HEMX"/>
    <property type="match status" value="1"/>
</dbReference>
<evidence type="ECO:0000313" key="10">
    <source>
        <dbReference type="Proteomes" id="UP000182836"/>
    </source>
</evidence>
<evidence type="ECO:0000259" key="6">
    <source>
        <dbReference type="Pfam" id="PF01578"/>
    </source>
</evidence>
<keyword evidence="4 5" id="KW-0472">Membrane</keyword>
<gene>
    <name evidence="7" type="ORF">AF333_05795</name>
    <name evidence="8" type="ORF">SAMN04487909_11779</name>
</gene>
<feature type="transmembrane region" description="Helical" evidence="5">
    <location>
        <begin position="61"/>
        <end position="84"/>
    </location>
</feature>
<evidence type="ECO:0000256" key="5">
    <source>
        <dbReference type="SAM" id="Phobius"/>
    </source>
</evidence>
<sequence>MLHESLIYDAIVYIYACSILLYFADFLNRSRKVNRIAFWLLAVVWTLQSVFFVLSMLEKEYFPVLTLFETLFFYSWILVSFSLIINYLFRIDLLVFFTNVLGFAVLALNFFANKDASPMVTERLTSELLFIHISLALLAYGMFSLSFIFSLMYLVEDRMLKQKMWNKWLQRLPGLGLLDLYSYRLNMVGVPLLLLALILGAIWAHIKVSANIWLDPKVLVSIAVLAVYSLYLYQRVTYGWVGRKLALWNAAAFSLILLNYLISGSILSFHQWL</sequence>
<accession>A0A0D1WKJ2</accession>
<dbReference type="AlphaFoldDB" id="A0A0D1WKJ2"/>
<feature type="transmembrane region" description="Helical" evidence="5">
    <location>
        <begin position="245"/>
        <end position="269"/>
    </location>
</feature>
<feature type="transmembrane region" description="Helical" evidence="5">
    <location>
        <begin position="131"/>
        <end position="155"/>
    </location>
</feature>
<keyword evidence="9" id="KW-1185">Reference proteome</keyword>
<feature type="domain" description="Cytochrome c assembly protein" evidence="6">
    <location>
        <begin position="66"/>
        <end position="267"/>
    </location>
</feature>
<dbReference type="GO" id="GO:0020037">
    <property type="term" value="F:heme binding"/>
    <property type="evidence" value="ECO:0007669"/>
    <property type="project" value="InterPro"/>
</dbReference>